<dbReference type="AlphaFoldDB" id="A0A022Q0J7"/>
<proteinExistence type="predicted"/>
<name>A0A022Q0J7_ERYGU</name>
<dbReference type="InterPro" id="IPR051304">
    <property type="entry name" value="SCF_F-box_domain"/>
</dbReference>
<evidence type="ECO:0000259" key="1">
    <source>
        <dbReference type="SMART" id="SM00256"/>
    </source>
</evidence>
<dbReference type="STRING" id="4155.A0A022Q0J7"/>
<reference evidence="2 3" key="1">
    <citation type="journal article" date="2013" name="Proc. Natl. Acad. Sci. U.S.A.">
        <title>Fine-scale variation in meiotic recombination in Mimulus inferred from population shotgun sequencing.</title>
        <authorList>
            <person name="Hellsten U."/>
            <person name="Wright K.M."/>
            <person name="Jenkins J."/>
            <person name="Shu S."/>
            <person name="Yuan Y."/>
            <person name="Wessler S.R."/>
            <person name="Schmutz J."/>
            <person name="Willis J.H."/>
            <person name="Rokhsar D.S."/>
        </authorList>
    </citation>
    <scope>NUCLEOTIDE SEQUENCE [LARGE SCALE GENOMIC DNA]</scope>
    <source>
        <strain evidence="3">cv. DUN x IM62</strain>
    </source>
</reference>
<dbReference type="InterPro" id="IPR001810">
    <property type="entry name" value="F-box_dom"/>
</dbReference>
<sequence>MCNSPKLHHPKLEIQNRLQNSNHKTILGFLQFHSEEEMGSSTKIAISWSDLPNELLEKITNCLDTETDVRRLRAVCNSWRSSTTPFKRFPPTPLKLPFPFAAGGAGGAGTSDPKHDGACFTLTERTVYRVQPPGCNEHPDFWLVKIETCENGKVRMLNPLSDHEIKILPENPMPKVLNTLDFRLSEVCKSYALHCTNPSEPNQKIDFKFAKKVAVHASVENGEYAIMAIDDKNKLWYIKSANQNWTIVPGDYNNFLDIVNYKGKFRGIDYWGRSWFFGSMLEVIGSTYFRSLEASKRHFVDVSDELFLIEECNFPRTPIKNTAVQIIISRTDLNDKEWVDGRTTIAKLMGKVIFVGDDCSFSVPAPRVKGPLVFYTDRYIFFRTEEEKKRCGPDEGFDRDYGNEYDDDSDCGYNVFECDCCDSSDDETAAVDSFVPSDDIKIKFRGLHGHNSGVYDFQSGKLGSVLMFPDYANVFWPPPSWLNRG</sequence>
<gene>
    <name evidence="2" type="ORF">MIMGU_mgv1a005407mg</name>
</gene>
<dbReference type="InterPro" id="IPR005174">
    <property type="entry name" value="KIB1-4_b-propeller"/>
</dbReference>
<dbReference type="InterPro" id="IPR036047">
    <property type="entry name" value="F-box-like_dom_sf"/>
</dbReference>
<dbReference type="GO" id="GO:0016567">
    <property type="term" value="P:protein ubiquitination"/>
    <property type="evidence" value="ECO:0000318"/>
    <property type="project" value="GO_Central"/>
</dbReference>
<feature type="domain" description="F-box" evidence="1">
    <location>
        <begin position="51"/>
        <end position="92"/>
    </location>
</feature>
<dbReference type="eggNOG" id="ENOG502RY64">
    <property type="taxonomic scope" value="Eukaryota"/>
</dbReference>
<keyword evidence="3" id="KW-1185">Reference proteome</keyword>
<dbReference type="CDD" id="cd09917">
    <property type="entry name" value="F-box_SF"/>
    <property type="match status" value="1"/>
</dbReference>
<dbReference type="Gene3D" id="1.20.1280.50">
    <property type="match status" value="1"/>
</dbReference>
<dbReference type="SMART" id="SM00256">
    <property type="entry name" value="FBOX"/>
    <property type="match status" value="1"/>
</dbReference>
<dbReference type="PANTHER" id="PTHR47123">
    <property type="entry name" value="F-BOX PROTEIN SKIP23"/>
    <property type="match status" value="1"/>
</dbReference>
<dbReference type="Pfam" id="PF12937">
    <property type="entry name" value="F-box-like"/>
    <property type="match status" value="1"/>
</dbReference>
<evidence type="ECO:0000313" key="3">
    <source>
        <dbReference type="Proteomes" id="UP000030748"/>
    </source>
</evidence>
<dbReference type="PANTHER" id="PTHR47123:SF6">
    <property type="entry name" value="F-BOX PROTEIN SKIP23-LIKE ISOFORM X1"/>
    <property type="match status" value="1"/>
</dbReference>
<accession>A0A022Q0J7</accession>
<protein>
    <recommendedName>
        <fullName evidence="1">F-box domain-containing protein</fullName>
    </recommendedName>
</protein>
<dbReference type="Pfam" id="PF03478">
    <property type="entry name" value="Beta-prop_KIB1-4"/>
    <property type="match status" value="1"/>
</dbReference>
<evidence type="ECO:0000313" key="2">
    <source>
        <dbReference type="EMBL" id="EYU20030.1"/>
    </source>
</evidence>
<organism evidence="2 3">
    <name type="scientific">Erythranthe guttata</name>
    <name type="common">Yellow monkey flower</name>
    <name type="synonym">Mimulus guttatus</name>
    <dbReference type="NCBI Taxonomy" id="4155"/>
    <lineage>
        <taxon>Eukaryota</taxon>
        <taxon>Viridiplantae</taxon>
        <taxon>Streptophyta</taxon>
        <taxon>Embryophyta</taxon>
        <taxon>Tracheophyta</taxon>
        <taxon>Spermatophyta</taxon>
        <taxon>Magnoliopsida</taxon>
        <taxon>eudicotyledons</taxon>
        <taxon>Gunneridae</taxon>
        <taxon>Pentapetalae</taxon>
        <taxon>asterids</taxon>
        <taxon>lamiids</taxon>
        <taxon>Lamiales</taxon>
        <taxon>Phrymaceae</taxon>
        <taxon>Erythranthe</taxon>
    </lineage>
</organism>
<dbReference type="Proteomes" id="UP000030748">
    <property type="component" value="Unassembled WGS sequence"/>
</dbReference>
<dbReference type="SUPFAM" id="SSF81383">
    <property type="entry name" value="F-box domain"/>
    <property type="match status" value="1"/>
</dbReference>
<dbReference type="EMBL" id="KI632289">
    <property type="protein sequence ID" value="EYU20030.1"/>
    <property type="molecule type" value="Genomic_DNA"/>
</dbReference>